<dbReference type="AlphaFoldDB" id="A0AAD9NHN6"/>
<feature type="compositionally biased region" description="Polar residues" evidence="2">
    <location>
        <begin position="447"/>
        <end position="467"/>
    </location>
</feature>
<evidence type="ECO:0000313" key="6">
    <source>
        <dbReference type="Proteomes" id="UP001208570"/>
    </source>
</evidence>
<evidence type="ECO:0000256" key="2">
    <source>
        <dbReference type="SAM" id="MobiDB-lite"/>
    </source>
</evidence>
<organism evidence="5 6">
    <name type="scientific">Paralvinella palmiformis</name>
    <dbReference type="NCBI Taxonomy" id="53620"/>
    <lineage>
        <taxon>Eukaryota</taxon>
        <taxon>Metazoa</taxon>
        <taxon>Spiralia</taxon>
        <taxon>Lophotrochozoa</taxon>
        <taxon>Annelida</taxon>
        <taxon>Polychaeta</taxon>
        <taxon>Sedentaria</taxon>
        <taxon>Canalipalpata</taxon>
        <taxon>Terebellida</taxon>
        <taxon>Terebelliformia</taxon>
        <taxon>Alvinellidae</taxon>
        <taxon>Paralvinella</taxon>
    </lineage>
</organism>
<dbReference type="PROSITE" id="PS51670">
    <property type="entry name" value="SHKT"/>
    <property type="match status" value="1"/>
</dbReference>
<protein>
    <recommendedName>
        <fullName evidence="4">ShKT domain-containing protein</fullName>
    </recommendedName>
</protein>
<comment type="caution">
    <text evidence="1">Lacks conserved residue(s) required for the propagation of feature annotation.</text>
</comment>
<keyword evidence="6" id="KW-1185">Reference proteome</keyword>
<proteinExistence type="predicted"/>
<keyword evidence="3" id="KW-0732">Signal</keyword>
<dbReference type="EMBL" id="JAODUP010000003">
    <property type="protein sequence ID" value="KAK2170440.1"/>
    <property type="molecule type" value="Genomic_DNA"/>
</dbReference>
<gene>
    <name evidence="5" type="ORF">LSH36_3g31031</name>
</gene>
<sequence>MFHSHVSFSLIIGVLFMNDVIFHKAAAKNMNEDRLCYDDSLQRNPWPWIAPVRSEWSFCPLHGGFDFTGIYGNNGEVTCPEEWRPSRIESECVTGEGATFFFPNKRCNFFGTKEYVKATLHYIIELLSYPRKTPLLELERVPAEVNNFDEFTAYLYISPIAVLEDTGSPPNDTDTTYIVMKMLRSEPGICYDESSLCPQYAQQGKCTNSALHHYGNYCKKSCGLCDFAPSPKAECNFANMVQGDWLLFDDVSREEVAIGQDNVRFSTLGSYVCKSKHWEEDFYKTLSVFTNGCPVDNSFQLCRFEDDPLPLGGKIRSRKRKMLIPISSMFYGSCGIGGLVRAEVNINGKRMCSGRVWDVDVSTCEAKSTLSVSLPRCHIYEDIVDEACGGLPLEVSDDAASLNWLTMKPYELHTARTTFINKQMYSASDDDTPLSDNNNPAILDGSPSHTQARNSQNSHTGYATGHSNPDRAQAYLPASDNDVHRTSHKTRDAENRLAYNHVYTSSSTKDSREDVLLLLSFNVCVCYYVSVRP</sequence>
<feature type="domain" description="ShKT" evidence="4">
    <location>
        <begin position="190"/>
        <end position="225"/>
    </location>
</feature>
<dbReference type="Pfam" id="PF01549">
    <property type="entry name" value="ShK"/>
    <property type="match status" value="1"/>
</dbReference>
<feature type="region of interest" description="Disordered" evidence="2">
    <location>
        <begin position="428"/>
        <end position="492"/>
    </location>
</feature>
<dbReference type="InterPro" id="IPR003582">
    <property type="entry name" value="ShKT_dom"/>
</dbReference>
<dbReference type="Proteomes" id="UP001208570">
    <property type="component" value="Unassembled WGS sequence"/>
</dbReference>
<feature type="signal peptide" evidence="3">
    <location>
        <begin position="1"/>
        <end position="27"/>
    </location>
</feature>
<feature type="chain" id="PRO_5042010378" description="ShKT domain-containing protein" evidence="3">
    <location>
        <begin position="28"/>
        <end position="533"/>
    </location>
</feature>
<dbReference type="SMART" id="SM00254">
    <property type="entry name" value="ShKT"/>
    <property type="match status" value="1"/>
</dbReference>
<evidence type="ECO:0000259" key="4">
    <source>
        <dbReference type="PROSITE" id="PS51670"/>
    </source>
</evidence>
<accession>A0AAD9NHN6</accession>
<name>A0AAD9NHN6_9ANNE</name>
<comment type="caution">
    <text evidence="5">The sequence shown here is derived from an EMBL/GenBank/DDBJ whole genome shotgun (WGS) entry which is preliminary data.</text>
</comment>
<evidence type="ECO:0000256" key="3">
    <source>
        <dbReference type="SAM" id="SignalP"/>
    </source>
</evidence>
<feature type="compositionally biased region" description="Basic and acidic residues" evidence="2">
    <location>
        <begin position="481"/>
        <end position="492"/>
    </location>
</feature>
<evidence type="ECO:0000256" key="1">
    <source>
        <dbReference type="PROSITE-ProRule" id="PRU01005"/>
    </source>
</evidence>
<evidence type="ECO:0000313" key="5">
    <source>
        <dbReference type="EMBL" id="KAK2170440.1"/>
    </source>
</evidence>
<reference evidence="5" key="1">
    <citation type="journal article" date="2023" name="Mol. Biol. Evol.">
        <title>Third-Generation Sequencing Reveals the Adaptive Role of the Epigenome in Three Deep-Sea Polychaetes.</title>
        <authorList>
            <person name="Perez M."/>
            <person name="Aroh O."/>
            <person name="Sun Y."/>
            <person name="Lan Y."/>
            <person name="Juniper S.K."/>
            <person name="Young C.R."/>
            <person name="Angers B."/>
            <person name="Qian P.Y."/>
        </authorList>
    </citation>
    <scope>NUCLEOTIDE SEQUENCE</scope>
    <source>
        <strain evidence="5">P08H-3</strain>
    </source>
</reference>
<dbReference type="Gene3D" id="1.10.10.1940">
    <property type="match status" value="1"/>
</dbReference>